<dbReference type="OrthoDB" id="9768806at2"/>
<dbReference type="Pfam" id="PF13377">
    <property type="entry name" value="Peripla_BP_3"/>
    <property type="match status" value="1"/>
</dbReference>
<evidence type="ECO:0000313" key="7">
    <source>
        <dbReference type="Proteomes" id="UP000221024"/>
    </source>
</evidence>
<comment type="caution">
    <text evidence="6">The sequence shown here is derived from an EMBL/GenBank/DDBJ whole genome shotgun (WGS) entry which is preliminary data.</text>
</comment>
<dbReference type="PROSITE" id="PS00356">
    <property type="entry name" value="HTH_LACI_1"/>
    <property type="match status" value="1"/>
</dbReference>
<dbReference type="InterPro" id="IPR028082">
    <property type="entry name" value="Peripla_BP_I"/>
</dbReference>
<dbReference type="Proteomes" id="UP000221024">
    <property type="component" value="Unassembled WGS sequence"/>
</dbReference>
<proteinExistence type="predicted"/>
<evidence type="ECO:0000259" key="5">
    <source>
        <dbReference type="PROSITE" id="PS50932"/>
    </source>
</evidence>
<evidence type="ECO:0000256" key="1">
    <source>
        <dbReference type="ARBA" id="ARBA00023015"/>
    </source>
</evidence>
<keyword evidence="2" id="KW-0238">DNA-binding</keyword>
<dbReference type="InterPro" id="IPR000843">
    <property type="entry name" value="HTH_LacI"/>
</dbReference>
<dbReference type="PANTHER" id="PTHR30146:SF109">
    <property type="entry name" value="HTH-TYPE TRANSCRIPTIONAL REGULATOR GALS"/>
    <property type="match status" value="1"/>
</dbReference>
<dbReference type="SUPFAM" id="SSF53822">
    <property type="entry name" value="Periplasmic binding protein-like I"/>
    <property type="match status" value="1"/>
</dbReference>
<dbReference type="SUPFAM" id="SSF47413">
    <property type="entry name" value="lambda repressor-like DNA-binding domains"/>
    <property type="match status" value="1"/>
</dbReference>
<gene>
    <name evidence="6" type="ORF">CRI93_06475</name>
</gene>
<dbReference type="InterPro" id="IPR010982">
    <property type="entry name" value="Lambda_DNA-bd_dom_sf"/>
</dbReference>
<protein>
    <submittedName>
        <fullName evidence="6">LacI family transcriptional regulator</fullName>
    </submittedName>
</protein>
<evidence type="ECO:0000256" key="4">
    <source>
        <dbReference type="SAM" id="MobiDB-lite"/>
    </source>
</evidence>
<dbReference type="EMBL" id="PDEP01000005">
    <property type="protein sequence ID" value="PEN07622.1"/>
    <property type="molecule type" value="Genomic_DNA"/>
</dbReference>
<evidence type="ECO:0000313" key="6">
    <source>
        <dbReference type="EMBL" id="PEN07622.1"/>
    </source>
</evidence>
<keyword evidence="3" id="KW-0804">Transcription</keyword>
<keyword evidence="1" id="KW-0805">Transcription regulation</keyword>
<dbReference type="CDD" id="cd01392">
    <property type="entry name" value="HTH_LacI"/>
    <property type="match status" value="1"/>
</dbReference>
<dbReference type="RefSeq" id="WP_098061810.1">
    <property type="nucleotide sequence ID" value="NZ_PDEP01000005.1"/>
</dbReference>
<evidence type="ECO:0000256" key="3">
    <source>
        <dbReference type="ARBA" id="ARBA00023163"/>
    </source>
</evidence>
<dbReference type="Gene3D" id="1.10.260.40">
    <property type="entry name" value="lambda repressor-like DNA-binding domains"/>
    <property type="match status" value="1"/>
</dbReference>
<sequence>MAATIYDIAERANVSTATVSRVLNKPAEVSASTRSRVLEAAQELNYQPHASAQNLARQHTNYIAVVAPVVANYFYMHVMRGIQHVLADREYDLMIHVPSHPEDIDKRLKSAIQPGRSDGVLLLSTPPNESWADRIKDVGRPTILVDAYHPDIESIAVDNERGGYDATRHLIDLGYERIAHITADPEPPPATQRREGYERALREAGRDIDPTLIAASDALPFAFAEKGGYQAMQALLRRQPRPDAVFAASDMQALGALDAVQEAGLSVPEDIAIVGFDDTDLSRFAGLTTLRQPAEAMGKRATEALLRHIENENQPVSSTVLAPQLVVRRTCGAESSSVSANGQAPNKPSTASESTPPS</sequence>
<keyword evidence="7" id="KW-1185">Reference proteome</keyword>
<evidence type="ECO:0000256" key="2">
    <source>
        <dbReference type="ARBA" id="ARBA00023125"/>
    </source>
</evidence>
<dbReference type="PANTHER" id="PTHR30146">
    <property type="entry name" value="LACI-RELATED TRANSCRIPTIONAL REPRESSOR"/>
    <property type="match status" value="1"/>
</dbReference>
<dbReference type="GO" id="GO:0000976">
    <property type="term" value="F:transcription cis-regulatory region binding"/>
    <property type="evidence" value="ECO:0007669"/>
    <property type="project" value="TreeGrafter"/>
</dbReference>
<name>A0A2H3P5V3_9BACT</name>
<dbReference type="InterPro" id="IPR046335">
    <property type="entry name" value="LacI/GalR-like_sensor"/>
</dbReference>
<dbReference type="PROSITE" id="PS50932">
    <property type="entry name" value="HTH_LACI_2"/>
    <property type="match status" value="1"/>
</dbReference>
<organism evidence="6 7">
    <name type="scientific">Longimonas halophila</name>
    <dbReference type="NCBI Taxonomy" id="1469170"/>
    <lineage>
        <taxon>Bacteria</taxon>
        <taxon>Pseudomonadati</taxon>
        <taxon>Rhodothermota</taxon>
        <taxon>Rhodothermia</taxon>
        <taxon>Rhodothermales</taxon>
        <taxon>Salisaetaceae</taxon>
        <taxon>Longimonas</taxon>
    </lineage>
</organism>
<feature type="compositionally biased region" description="Polar residues" evidence="4">
    <location>
        <begin position="333"/>
        <end position="358"/>
    </location>
</feature>
<dbReference type="CDD" id="cd06267">
    <property type="entry name" value="PBP1_LacI_sugar_binding-like"/>
    <property type="match status" value="1"/>
</dbReference>
<dbReference type="AlphaFoldDB" id="A0A2H3P5V3"/>
<reference evidence="6 7" key="1">
    <citation type="submission" date="2017-10" db="EMBL/GenBank/DDBJ databases">
        <title>Draft genome of Longimonas halophila.</title>
        <authorList>
            <person name="Goh K.M."/>
            <person name="Shamsir M.S."/>
            <person name="Lim S.W."/>
        </authorList>
    </citation>
    <scope>NUCLEOTIDE SEQUENCE [LARGE SCALE GENOMIC DNA]</scope>
    <source>
        <strain evidence="6 7">KCTC 42399</strain>
    </source>
</reference>
<dbReference type="GO" id="GO:0003700">
    <property type="term" value="F:DNA-binding transcription factor activity"/>
    <property type="evidence" value="ECO:0007669"/>
    <property type="project" value="TreeGrafter"/>
</dbReference>
<feature type="domain" description="HTH lacI-type" evidence="5">
    <location>
        <begin position="3"/>
        <end position="57"/>
    </location>
</feature>
<dbReference type="SMART" id="SM00354">
    <property type="entry name" value="HTH_LACI"/>
    <property type="match status" value="1"/>
</dbReference>
<dbReference type="Gene3D" id="3.40.50.2300">
    <property type="match status" value="2"/>
</dbReference>
<dbReference type="Pfam" id="PF00356">
    <property type="entry name" value="LacI"/>
    <property type="match status" value="1"/>
</dbReference>
<feature type="region of interest" description="Disordered" evidence="4">
    <location>
        <begin position="332"/>
        <end position="358"/>
    </location>
</feature>
<dbReference type="PRINTS" id="PR00036">
    <property type="entry name" value="HTHLACI"/>
</dbReference>
<accession>A0A2H3P5V3</accession>